<evidence type="ECO:0000313" key="1">
    <source>
        <dbReference type="EMBL" id="QEC69194.1"/>
    </source>
</evidence>
<dbReference type="InterPro" id="IPR008250">
    <property type="entry name" value="ATPase_P-typ_transduc_dom_A_sf"/>
</dbReference>
<keyword evidence="2" id="KW-1185">Reference proteome</keyword>
<dbReference type="Gene3D" id="2.70.150.10">
    <property type="entry name" value="Calcium-transporting ATPase, cytoplasmic transduction domain A"/>
    <property type="match status" value="1"/>
</dbReference>
<accession>A0A5B8VCL3</accession>
<dbReference type="SUPFAM" id="SSF81653">
    <property type="entry name" value="Calcium ATPase, transduction domain A"/>
    <property type="match status" value="1"/>
</dbReference>
<name>A0A5B8VCL3_9BACT</name>
<protein>
    <submittedName>
        <fullName evidence="1">Uncharacterized protein</fullName>
    </submittedName>
</protein>
<organism evidence="1 2">
    <name type="scientific">Panacibacter ginsenosidivorans</name>
    <dbReference type="NCBI Taxonomy" id="1813871"/>
    <lineage>
        <taxon>Bacteria</taxon>
        <taxon>Pseudomonadati</taxon>
        <taxon>Bacteroidota</taxon>
        <taxon>Chitinophagia</taxon>
        <taxon>Chitinophagales</taxon>
        <taxon>Chitinophagaceae</taxon>
        <taxon>Panacibacter</taxon>
    </lineage>
</organism>
<reference evidence="1 2" key="1">
    <citation type="journal article" date="2016" name="Int. J. Syst. Evol. Microbiol.">
        <title>Panacibacter ginsenosidivorans gen. nov., sp. nov., with ginsenoside converting activity isolated from soil of a ginseng field.</title>
        <authorList>
            <person name="Siddiqi M.Z."/>
            <person name="Muhammad Shafi S."/>
            <person name="Choi K.D."/>
            <person name="Im W.T."/>
        </authorList>
    </citation>
    <scope>NUCLEOTIDE SEQUENCE [LARGE SCALE GENOMIC DNA]</scope>
    <source>
        <strain evidence="1 2">Gsoil1550</strain>
    </source>
</reference>
<proteinExistence type="predicted"/>
<dbReference type="AlphaFoldDB" id="A0A5B8VCL3"/>
<evidence type="ECO:0000313" key="2">
    <source>
        <dbReference type="Proteomes" id="UP000321533"/>
    </source>
</evidence>
<dbReference type="RefSeq" id="WP_147191995.1">
    <property type="nucleotide sequence ID" value="NZ_CP042435.1"/>
</dbReference>
<gene>
    <name evidence="1" type="ORF">FRZ67_18445</name>
</gene>
<sequence>MNYTTGGPIKNNLYKSNKTKTVQPIKSFWSLDKPELFYQTDSSLNGLAESEASTRLLNNAVLIKYRNHERNGKKKRHRKEIPIDELVPGAIVLLNACGIIPADACIYCDSFIF</sequence>
<dbReference type="Proteomes" id="UP000321533">
    <property type="component" value="Chromosome"/>
</dbReference>
<dbReference type="KEGG" id="pgin:FRZ67_18445"/>
<dbReference type="EMBL" id="CP042435">
    <property type="protein sequence ID" value="QEC69194.1"/>
    <property type="molecule type" value="Genomic_DNA"/>
</dbReference>